<dbReference type="Pfam" id="PF00535">
    <property type="entry name" value="Glycos_transf_2"/>
    <property type="match status" value="1"/>
</dbReference>
<dbReference type="InterPro" id="IPR001173">
    <property type="entry name" value="Glyco_trans_2-like"/>
</dbReference>
<keyword evidence="2" id="KW-0808">Transferase</keyword>
<proteinExistence type="predicted"/>
<feature type="domain" description="Glycosyltransferase 2-like" evidence="1">
    <location>
        <begin position="40"/>
        <end position="200"/>
    </location>
</feature>
<evidence type="ECO:0000313" key="2">
    <source>
        <dbReference type="EMBL" id="QWQ32282.1"/>
    </source>
</evidence>
<dbReference type="PANTHER" id="PTHR43685:SF2">
    <property type="entry name" value="GLYCOSYLTRANSFERASE 2-LIKE DOMAIN-CONTAINING PROTEIN"/>
    <property type="match status" value="1"/>
</dbReference>
<keyword evidence="2" id="KW-0328">Glycosyltransferase</keyword>
<keyword evidence="3" id="KW-1185">Reference proteome</keyword>
<organism evidence="2 3">
    <name type="scientific">Candidatus Minimicrobia naudis</name>
    <dbReference type="NCBI Taxonomy" id="2841263"/>
    <lineage>
        <taxon>Bacteria</taxon>
        <taxon>Candidatus Saccharimonadota</taxon>
        <taxon>Candidatus Saccharimonadota incertae sedis</taxon>
        <taxon>Candidatus Minimicrobia</taxon>
    </lineage>
</organism>
<dbReference type="SUPFAM" id="SSF53448">
    <property type="entry name" value="Nucleotide-diphospho-sugar transferases"/>
    <property type="match status" value="1"/>
</dbReference>
<dbReference type="KEGG" id="mnd:KOY48_05595"/>
<dbReference type="InterPro" id="IPR050834">
    <property type="entry name" value="Glycosyltransf_2"/>
</dbReference>
<dbReference type="PANTHER" id="PTHR43685">
    <property type="entry name" value="GLYCOSYLTRANSFERASE"/>
    <property type="match status" value="1"/>
</dbReference>
<dbReference type="InterPro" id="IPR029044">
    <property type="entry name" value="Nucleotide-diphossugar_trans"/>
</dbReference>
<evidence type="ECO:0000259" key="1">
    <source>
        <dbReference type="Pfam" id="PF00535"/>
    </source>
</evidence>
<accession>A0A8F1MCI5</accession>
<dbReference type="Proteomes" id="UP000679129">
    <property type="component" value="Chromosome"/>
</dbReference>
<dbReference type="EMBL" id="CP076460">
    <property type="protein sequence ID" value="QWQ32282.1"/>
    <property type="molecule type" value="Genomic_DNA"/>
</dbReference>
<dbReference type="Gene3D" id="3.90.550.10">
    <property type="entry name" value="Spore Coat Polysaccharide Biosynthesis Protein SpsA, Chain A"/>
    <property type="match status" value="1"/>
</dbReference>
<protein>
    <submittedName>
        <fullName evidence="2">Glycosyltransferase</fullName>
        <ecNumber evidence="2">2.4.-.-</ecNumber>
    </submittedName>
</protein>
<sequence length="448" mass="51962">MAPYRRYLDTQQRKIYEKWENRQTHNQPINKKIDKQPLISIIVPTYNTPVKYLRDMIKSVEGQSYDNWELIIVDDASPNDDVKHEIRKIAKNNTKIKPFFLKTNRHIAGATNYGINKANGEYIGLLDHDDMLHKDALLLVVNKINELPGVKFIYTDEVKLDEKGRQYQPFFKPDWNIDFLRSINYITHFAIIQRDSLIELGGEDGVYNGTQDWELFLRATRTLKSSQIAHIPKILYYWRVHNNSTAGNLDAKPYVIGAQKKALTDDIKKRHMEAEVVRDSLYGAQWCMRYSSPSQQDVTVNNILFSRDDSVGNVLSRETSDVIIFSNSSVDYSGDYSLLGDIFREDIGAVIPRIYDESQVVGNLKSILDEKIVKFIQELSRRSFTKHIYLTSKYNLKDVCSSVLFIERKKLSLIDESTKITSRSLTKALCDKDLRTLYNPYMTTKEEK</sequence>
<name>A0A8F1MCI5_9BACT</name>
<dbReference type="AlphaFoldDB" id="A0A8F1MCI5"/>
<dbReference type="EC" id="2.4.-.-" evidence="2"/>
<reference evidence="2" key="1">
    <citation type="submission" date="2021-06" db="EMBL/GenBank/DDBJ databases">
        <title>An adapted protocol for Saccharibacteria cultivation: two new species join this phylum of Candidate Phyla Radiations.</title>
        <authorList>
            <person name="Ibrahim A."/>
            <person name="Maatouk M."/>
            <person name="Zgheib R."/>
            <person name="Haddad G."/>
            <person name="Bou Khalil J."/>
            <person name="Raoult D."/>
            <person name="Bittar F."/>
        </authorList>
    </citation>
    <scope>NUCLEOTIDE SEQUENCE</scope>
    <source>
        <strain evidence="2">IHU1</strain>
    </source>
</reference>
<dbReference type="GO" id="GO:0016757">
    <property type="term" value="F:glycosyltransferase activity"/>
    <property type="evidence" value="ECO:0007669"/>
    <property type="project" value="UniProtKB-KW"/>
</dbReference>
<evidence type="ECO:0000313" key="3">
    <source>
        <dbReference type="Proteomes" id="UP000679129"/>
    </source>
</evidence>
<dbReference type="CDD" id="cd04184">
    <property type="entry name" value="GT2_RfbC_Mx_like"/>
    <property type="match status" value="1"/>
</dbReference>
<gene>
    <name evidence="2" type="ORF">KOY48_05595</name>
</gene>